<feature type="domain" description="DUF4469" evidence="1">
    <location>
        <begin position="118"/>
        <end position="205"/>
    </location>
</feature>
<sequence>MPVAVHNGRLRMDDVIDRMTGRGSFSKETIASVVNAFHTTAIELAADGYNVDAGLVYLRATITGTCNSHQIDQNLNKVVISAIPGKQLQKAGEETSIIVGQSKNVYKGIMAVNRPNLRNALITERSNLKISGNHIKIAGDDPACGVFFVHNETNEIIQVPANHIIDNFPKSLLLLLPEALHAGTYQLRITTSYGGNSQLLKKPNTYEYFLPVVIHPVDIT</sequence>
<dbReference type="InterPro" id="IPR027824">
    <property type="entry name" value="DUF4469"/>
</dbReference>
<accession>A0A645FXA0</accession>
<dbReference type="InterPro" id="IPR049893">
    <property type="entry name" value="Bvu_2165-like_IHF-HU-DNA_bdg"/>
</dbReference>
<dbReference type="CDD" id="cd12843">
    <property type="entry name" value="Bvu_2165_C_like"/>
    <property type="match status" value="1"/>
</dbReference>
<proteinExistence type="predicted"/>
<feature type="domain" description="Bvu-2165-like IHF-HU-like DNA-binding" evidence="2">
    <location>
        <begin position="5"/>
        <end position="98"/>
    </location>
</feature>
<protein>
    <submittedName>
        <fullName evidence="3">Uncharacterized protein</fullName>
    </submittedName>
</protein>
<dbReference type="EMBL" id="VSSQ01063512">
    <property type="protein sequence ID" value="MPN16543.1"/>
    <property type="molecule type" value="Genomic_DNA"/>
</dbReference>
<dbReference type="Gene3D" id="2.70.50.70">
    <property type="match status" value="1"/>
</dbReference>
<dbReference type="AlphaFoldDB" id="A0A645FXA0"/>
<reference evidence="3" key="1">
    <citation type="submission" date="2019-08" db="EMBL/GenBank/DDBJ databases">
        <authorList>
            <person name="Kucharzyk K."/>
            <person name="Murdoch R.W."/>
            <person name="Higgins S."/>
            <person name="Loffler F."/>
        </authorList>
    </citation>
    <scope>NUCLEOTIDE SEQUENCE</scope>
</reference>
<gene>
    <name evidence="3" type="ORF">SDC9_163888</name>
</gene>
<evidence type="ECO:0000259" key="1">
    <source>
        <dbReference type="Pfam" id="PF14734"/>
    </source>
</evidence>
<organism evidence="3">
    <name type="scientific">bioreactor metagenome</name>
    <dbReference type="NCBI Taxonomy" id="1076179"/>
    <lineage>
        <taxon>unclassified sequences</taxon>
        <taxon>metagenomes</taxon>
        <taxon>ecological metagenomes</taxon>
    </lineage>
</organism>
<name>A0A645FXA0_9ZZZZ</name>
<evidence type="ECO:0000313" key="3">
    <source>
        <dbReference type="EMBL" id="MPN16543.1"/>
    </source>
</evidence>
<comment type="caution">
    <text evidence="3">The sequence shown here is derived from an EMBL/GenBank/DDBJ whole genome shotgun (WGS) entry which is preliminary data.</text>
</comment>
<evidence type="ECO:0000259" key="2">
    <source>
        <dbReference type="Pfam" id="PF14848"/>
    </source>
</evidence>
<dbReference type="Pfam" id="PF14734">
    <property type="entry name" value="DUF4469"/>
    <property type="match status" value="1"/>
</dbReference>
<dbReference type="Pfam" id="PF14848">
    <property type="entry name" value="HU-DNA_bdg"/>
    <property type="match status" value="1"/>
</dbReference>